<gene>
    <name evidence="1" type="ORF">N1032_22815</name>
</gene>
<comment type="caution">
    <text evidence="1">The sequence shown here is derived from an EMBL/GenBank/DDBJ whole genome shotgun (WGS) entry which is preliminary data.</text>
</comment>
<evidence type="ECO:0000313" key="2">
    <source>
        <dbReference type="Proteomes" id="UP001165586"/>
    </source>
</evidence>
<dbReference type="Gene3D" id="3.90.1600.10">
    <property type="entry name" value="Palm domain of DNA polymerase"/>
    <property type="match status" value="1"/>
</dbReference>
<dbReference type="Proteomes" id="UP001165586">
    <property type="component" value="Unassembled WGS sequence"/>
</dbReference>
<proteinExistence type="predicted"/>
<reference evidence="1" key="1">
    <citation type="submission" date="2022-08" db="EMBL/GenBank/DDBJ databases">
        <authorList>
            <person name="Deng Y."/>
            <person name="Han X.-F."/>
            <person name="Zhang Y.-Q."/>
        </authorList>
    </citation>
    <scope>NUCLEOTIDE SEQUENCE</scope>
    <source>
        <strain evidence="1">CPCC 203386</strain>
    </source>
</reference>
<feature type="non-terminal residue" evidence="1">
    <location>
        <position position="1"/>
    </location>
</feature>
<dbReference type="SUPFAM" id="SSF56672">
    <property type="entry name" value="DNA/RNA polymerases"/>
    <property type="match status" value="1"/>
</dbReference>
<evidence type="ECO:0000313" key="1">
    <source>
        <dbReference type="EMBL" id="MCS5736563.1"/>
    </source>
</evidence>
<dbReference type="RefSeq" id="WP_259542600.1">
    <property type="nucleotide sequence ID" value="NZ_JANLCJ010000058.1"/>
</dbReference>
<protein>
    <recommendedName>
        <fullName evidence="3">DNA-directed DNA polymerase</fullName>
    </recommendedName>
</protein>
<dbReference type="EMBL" id="JANLCJ010000058">
    <property type="protein sequence ID" value="MCS5736563.1"/>
    <property type="molecule type" value="Genomic_DNA"/>
</dbReference>
<dbReference type="InterPro" id="IPR043502">
    <property type="entry name" value="DNA/RNA_pol_sf"/>
</dbReference>
<dbReference type="InterPro" id="IPR023211">
    <property type="entry name" value="DNA_pol_palm_dom_sf"/>
</dbReference>
<name>A0ABT2H9D4_9MICO</name>
<sequence>TLEDLEKLIERGRGVVFDIKFKNIKNKIGGTEAYISLSQCFDVTIKPEGVANGRVMEAEILCTTINEVDLRIISRCYTWEICSVRNVIGFPMNYLPKEFLASMLELYKLKTELKGVEEKAVEYMRSKGMLNSCYGMCVTDFAKDTYTYKNGVWGIQKVDLKGKLDEYNKSKNRFLYYAWGIWITAYARRNLWMAILELREDYVYSDTDSVKYLNPEKHQHFFDKYNIEIQRKLQAMADYHGLDSVLFSPQTIKGETKTLGIWELEGIYKNFKTLGAKRYLVEKQDGSFELTVAGLPKNKGMSFIIKECNGISDAVFDYFDDELTVPASESGKLGHWYIDEETSPAIKDDPIKELRYKGKFVEVTALSGVFLGELEYTLSMAKRYIEFIELFCGNYIDYGEIRGL</sequence>
<evidence type="ECO:0008006" key="3">
    <source>
        <dbReference type="Google" id="ProtNLM"/>
    </source>
</evidence>
<organism evidence="1 2">
    <name type="scientific">Herbiconiux daphne</name>
    <dbReference type="NCBI Taxonomy" id="2970914"/>
    <lineage>
        <taxon>Bacteria</taxon>
        <taxon>Bacillati</taxon>
        <taxon>Actinomycetota</taxon>
        <taxon>Actinomycetes</taxon>
        <taxon>Micrococcales</taxon>
        <taxon>Microbacteriaceae</taxon>
        <taxon>Herbiconiux</taxon>
    </lineage>
</organism>
<accession>A0ABT2H9D4</accession>
<keyword evidence="2" id="KW-1185">Reference proteome</keyword>